<keyword evidence="2" id="KW-1133">Transmembrane helix</keyword>
<comment type="caution">
    <text evidence="6">The sequence shown here is derived from an EMBL/GenBank/DDBJ whole genome shotgun (WGS) entry which is preliminary data.</text>
</comment>
<evidence type="ECO:0000256" key="2">
    <source>
        <dbReference type="SAM" id="Phobius"/>
    </source>
</evidence>
<dbReference type="EMBL" id="MU006109">
    <property type="protein sequence ID" value="KAF2835360.1"/>
    <property type="molecule type" value="Genomic_DNA"/>
</dbReference>
<evidence type="ECO:0000256" key="1">
    <source>
        <dbReference type="SAM" id="MobiDB-lite"/>
    </source>
</evidence>
<evidence type="ECO:0000259" key="5">
    <source>
        <dbReference type="Pfam" id="PF23865"/>
    </source>
</evidence>
<dbReference type="Proteomes" id="UP000799429">
    <property type="component" value="Unassembled WGS sequence"/>
</dbReference>
<dbReference type="InterPro" id="IPR055647">
    <property type="entry name" value="DUF7223"/>
</dbReference>
<organism evidence="6 7">
    <name type="scientific">Patellaria atrata CBS 101060</name>
    <dbReference type="NCBI Taxonomy" id="1346257"/>
    <lineage>
        <taxon>Eukaryota</taxon>
        <taxon>Fungi</taxon>
        <taxon>Dikarya</taxon>
        <taxon>Ascomycota</taxon>
        <taxon>Pezizomycotina</taxon>
        <taxon>Dothideomycetes</taxon>
        <taxon>Dothideomycetes incertae sedis</taxon>
        <taxon>Patellariales</taxon>
        <taxon>Patellariaceae</taxon>
        <taxon>Patellaria</taxon>
    </lineage>
</organism>
<feature type="domain" description="DUF7029" evidence="4">
    <location>
        <begin position="85"/>
        <end position="178"/>
    </location>
</feature>
<reference evidence="6" key="1">
    <citation type="journal article" date="2020" name="Stud. Mycol.">
        <title>101 Dothideomycetes genomes: a test case for predicting lifestyles and emergence of pathogens.</title>
        <authorList>
            <person name="Haridas S."/>
            <person name="Albert R."/>
            <person name="Binder M."/>
            <person name="Bloem J."/>
            <person name="Labutti K."/>
            <person name="Salamov A."/>
            <person name="Andreopoulos B."/>
            <person name="Baker S."/>
            <person name="Barry K."/>
            <person name="Bills G."/>
            <person name="Bluhm B."/>
            <person name="Cannon C."/>
            <person name="Castanera R."/>
            <person name="Culley D."/>
            <person name="Daum C."/>
            <person name="Ezra D."/>
            <person name="Gonzalez J."/>
            <person name="Henrissat B."/>
            <person name="Kuo A."/>
            <person name="Liang C."/>
            <person name="Lipzen A."/>
            <person name="Lutzoni F."/>
            <person name="Magnuson J."/>
            <person name="Mondo S."/>
            <person name="Nolan M."/>
            <person name="Ohm R."/>
            <person name="Pangilinan J."/>
            <person name="Park H.-J."/>
            <person name="Ramirez L."/>
            <person name="Alfaro M."/>
            <person name="Sun H."/>
            <person name="Tritt A."/>
            <person name="Yoshinaga Y."/>
            <person name="Zwiers L.-H."/>
            <person name="Turgeon B."/>
            <person name="Goodwin S."/>
            <person name="Spatafora J."/>
            <person name="Crous P."/>
            <person name="Grigoriev I."/>
        </authorList>
    </citation>
    <scope>NUCLEOTIDE SEQUENCE</scope>
    <source>
        <strain evidence="6">CBS 101060</strain>
    </source>
</reference>
<feature type="domain" description="DUF7223" evidence="5">
    <location>
        <begin position="245"/>
        <end position="454"/>
    </location>
</feature>
<evidence type="ECO:0000256" key="3">
    <source>
        <dbReference type="SAM" id="SignalP"/>
    </source>
</evidence>
<evidence type="ECO:0000313" key="6">
    <source>
        <dbReference type="EMBL" id="KAF2835360.1"/>
    </source>
</evidence>
<sequence>MYSSSRYGLFVFYLFSALSHAVTSVYDVFTKSSVNRRVAAARPVSRLSARSSSLELLHDFRMVYAEVDNSYGGITFAANIHISSAIPALYLEDFDHLIRDVECYDDKIVVEFLSSATLGDAVEVLRELGGSYVITFHSGCNLESSRMPYRVNEGSIGNDGALTLQVTPMEWREAFPKFRMEYGHTNEGHSILDHRRLKKRSALSQTIISTADLFPTSTDVVTATATTTQISVATQILDSTFAISNGASFEVGCKNCTTTGTLDVGFGSFDFDPNININSTDIAETDVSFFKSGFIDIVANDVSAWIELKAVMSTEPFVFLETLWRVPVLGVTIPNFGAAGLWFEPAVRGDVAIYAALELTWGFKVTVPDGSRLRIDMGELNDPLIEGFPDTTFETIPFNASIEDLTLNVGIAFRPRFALGFTFEEVGSVSFLNESATAEAGIYLELPRLHANISRLSGVGATCEPLTSSETENRLIGELFGDLTHIEPFVDVGLGWEVSAEFLIPHYNLEHDDILWNMSKPLPTMCLVYGDDEGFAAATAVLEEAMRTAEGSASAGSNSNGSGPDATDAAASNANPFRGRSGYVVVLGVWCLSGLLGVTGFFLSV</sequence>
<gene>
    <name evidence="6" type="ORF">M501DRAFT_1060878</name>
</gene>
<dbReference type="InterPro" id="IPR054293">
    <property type="entry name" value="DUF7029"/>
</dbReference>
<proteinExistence type="predicted"/>
<feature type="chain" id="PRO_5040197621" description="GPI anchored protein" evidence="3">
    <location>
        <begin position="22"/>
        <end position="605"/>
    </location>
</feature>
<dbReference type="Pfam" id="PF22974">
    <property type="entry name" value="DUF7029"/>
    <property type="match status" value="1"/>
</dbReference>
<evidence type="ECO:0000313" key="7">
    <source>
        <dbReference type="Proteomes" id="UP000799429"/>
    </source>
</evidence>
<feature type="compositionally biased region" description="Low complexity" evidence="1">
    <location>
        <begin position="551"/>
        <end position="563"/>
    </location>
</feature>
<evidence type="ECO:0000259" key="4">
    <source>
        <dbReference type="Pfam" id="PF22974"/>
    </source>
</evidence>
<dbReference type="AlphaFoldDB" id="A0A9P4S419"/>
<feature type="region of interest" description="Disordered" evidence="1">
    <location>
        <begin position="549"/>
        <end position="569"/>
    </location>
</feature>
<feature type="transmembrane region" description="Helical" evidence="2">
    <location>
        <begin position="582"/>
        <end position="603"/>
    </location>
</feature>
<dbReference type="Pfam" id="PF23865">
    <property type="entry name" value="DUF7223"/>
    <property type="match status" value="1"/>
</dbReference>
<keyword evidence="2" id="KW-0472">Membrane</keyword>
<protein>
    <recommendedName>
        <fullName evidence="8">GPI anchored protein</fullName>
    </recommendedName>
</protein>
<keyword evidence="3" id="KW-0732">Signal</keyword>
<dbReference type="OrthoDB" id="5382170at2759"/>
<feature type="signal peptide" evidence="3">
    <location>
        <begin position="1"/>
        <end position="21"/>
    </location>
</feature>
<keyword evidence="2" id="KW-0812">Transmembrane</keyword>
<keyword evidence="7" id="KW-1185">Reference proteome</keyword>
<accession>A0A9P4S419</accession>
<evidence type="ECO:0008006" key="8">
    <source>
        <dbReference type="Google" id="ProtNLM"/>
    </source>
</evidence>
<name>A0A9P4S419_9PEZI</name>